<evidence type="ECO:0000313" key="2">
    <source>
        <dbReference type="Proteomes" id="UP000284531"/>
    </source>
</evidence>
<dbReference type="Pfam" id="PF19775">
    <property type="entry name" value="DUF6261"/>
    <property type="match status" value="1"/>
</dbReference>
<protein>
    <submittedName>
        <fullName evidence="1">Uncharacterized protein</fullName>
    </submittedName>
</protein>
<gene>
    <name evidence="1" type="ORF">BXY64_2831</name>
</gene>
<keyword evidence="2" id="KW-1185">Reference proteome</keyword>
<dbReference type="EMBL" id="RAPQ01000010">
    <property type="protein sequence ID" value="RKD99850.1"/>
    <property type="molecule type" value="Genomic_DNA"/>
</dbReference>
<comment type="caution">
    <text evidence="1">The sequence shown here is derived from an EMBL/GenBank/DDBJ whole genome shotgun (WGS) entry which is preliminary data.</text>
</comment>
<reference evidence="1 2" key="1">
    <citation type="submission" date="2018-09" db="EMBL/GenBank/DDBJ databases">
        <title>Genomic Encyclopedia of Archaeal and Bacterial Type Strains, Phase II (KMG-II): from individual species to whole genera.</title>
        <authorList>
            <person name="Goeker M."/>
        </authorList>
    </citation>
    <scope>NUCLEOTIDE SEQUENCE [LARGE SCALE GENOMIC DNA]</scope>
    <source>
        <strain evidence="1 2">DSM 21950</strain>
    </source>
</reference>
<name>A0A419WWM0_9BACT</name>
<dbReference type="AlphaFoldDB" id="A0A419WWM0"/>
<dbReference type="OrthoDB" id="1115831at2"/>
<accession>A0A419WWM0</accession>
<evidence type="ECO:0000313" key="1">
    <source>
        <dbReference type="EMBL" id="RKD99850.1"/>
    </source>
</evidence>
<dbReference type="InterPro" id="IPR046228">
    <property type="entry name" value="DUF6261"/>
</dbReference>
<proteinExistence type="predicted"/>
<dbReference type="RefSeq" id="WP_120240615.1">
    <property type="nucleotide sequence ID" value="NZ_RAPQ01000010.1"/>
</dbReference>
<dbReference type="Proteomes" id="UP000284531">
    <property type="component" value="Unassembled WGS sequence"/>
</dbReference>
<sequence length="250" mass="28037">MEKVRVHYSCDSAEVSNTTSAIRSKFAEEDWSADLILSKILADIAVEHPILEQAIEAVHGNTLKANVRAEDEKAGKDYICLKNFIKANLSVPEANIREAAVEAWKLLVSHNPKLDQQNYARQIELSNSFITNLKSPTFKPLIDLLIGVPERVEKFTASTASLEAAYKKMATTKSEKMDLPAPSTQKNKIRSIINNRLMTYLEGAVDALPEKYEATYKAICESIEINNEKARARQTLKESQKEKEPEEDIA</sequence>
<organism evidence="1 2">
    <name type="scientific">Marinifilum flexuosum</name>
    <dbReference type="NCBI Taxonomy" id="1117708"/>
    <lineage>
        <taxon>Bacteria</taxon>
        <taxon>Pseudomonadati</taxon>
        <taxon>Bacteroidota</taxon>
        <taxon>Bacteroidia</taxon>
        <taxon>Marinilabiliales</taxon>
        <taxon>Marinifilaceae</taxon>
    </lineage>
</organism>